<reference evidence="2" key="1">
    <citation type="submission" date="2017-02" db="UniProtKB">
        <authorList>
            <consortium name="WormBaseParasite"/>
        </authorList>
    </citation>
    <scope>IDENTIFICATION</scope>
</reference>
<dbReference type="InterPro" id="IPR028846">
    <property type="entry name" value="Recoverin"/>
</dbReference>
<dbReference type="PANTHER" id="PTHR23055">
    <property type="entry name" value="CALCIUM BINDING PROTEINS"/>
    <property type="match status" value="1"/>
</dbReference>
<dbReference type="SUPFAM" id="SSF47473">
    <property type="entry name" value="EF-hand"/>
    <property type="match status" value="1"/>
</dbReference>
<dbReference type="AlphaFoldDB" id="A0A0M3K3L5"/>
<dbReference type="InterPro" id="IPR011992">
    <property type="entry name" value="EF-hand-dom_pair"/>
</dbReference>
<dbReference type="WBParaSite" id="ASIM_0001555601-mRNA-1">
    <property type="protein sequence ID" value="ASIM_0001555601-mRNA-1"/>
    <property type="gene ID" value="ASIM_0001555601"/>
</dbReference>
<dbReference type="GO" id="GO:0005509">
    <property type="term" value="F:calcium ion binding"/>
    <property type="evidence" value="ECO:0007669"/>
    <property type="project" value="InterPro"/>
</dbReference>
<keyword evidence="1" id="KW-0677">Repeat</keyword>
<dbReference type="Gene3D" id="1.10.238.10">
    <property type="entry name" value="EF-hand"/>
    <property type="match status" value="1"/>
</dbReference>
<evidence type="ECO:0000313" key="2">
    <source>
        <dbReference type="WBParaSite" id="ASIM_0001555601-mRNA-1"/>
    </source>
</evidence>
<organism evidence="2">
    <name type="scientific">Anisakis simplex</name>
    <name type="common">Herring worm</name>
    <dbReference type="NCBI Taxonomy" id="6269"/>
    <lineage>
        <taxon>Eukaryota</taxon>
        <taxon>Metazoa</taxon>
        <taxon>Ecdysozoa</taxon>
        <taxon>Nematoda</taxon>
        <taxon>Chromadorea</taxon>
        <taxon>Rhabditida</taxon>
        <taxon>Spirurina</taxon>
        <taxon>Ascaridomorpha</taxon>
        <taxon>Ascaridoidea</taxon>
        <taxon>Anisakidae</taxon>
        <taxon>Anisakis</taxon>
        <taxon>Anisakis simplex complex</taxon>
    </lineage>
</organism>
<accession>A0A0M3K3L5</accession>
<protein>
    <submittedName>
        <fullName evidence="2">EF-hand domain-containing protein</fullName>
    </submittedName>
</protein>
<evidence type="ECO:0000256" key="1">
    <source>
        <dbReference type="ARBA" id="ARBA00022737"/>
    </source>
</evidence>
<sequence>LNVQPPSIEELRKRTCGIFSNKWIKYAYAKFKNECPSGQMRLKEFKNIFGGYLPIAISDAYIKRIFFAFSRNQETLTFEDLVETLGMLTSPSALNNAHWMMRLIKGADDGLIDYTVRST</sequence>
<name>A0A0M3K3L5_ANISI</name>
<proteinExistence type="predicted"/>
<dbReference type="PANTHER" id="PTHR23055:SF171">
    <property type="entry name" value="EF-HAND DOMAIN-CONTAINING PROTEIN"/>
    <property type="match status" value="1"/>
</dbReference>